<keyword evidence="3" id="KW-1185">Reference proteome</keyword>
<dbReference type="InterPro" id="IPR025291">
    <property type="entry name" value="DUF4153"/>
</dbReference>
<keyword evidence="1" id="KW-0812">Transmembrane</keyword>
<keyword evidence="1" id="KW-1133">Transmembrane helix</keyword>
<feature type="transmembrane region" description="Helical" evidence="1">
    <location>
        <begin position="109"/>
        <end position="129"/>
    </location>
</feature>
<comment type="caution">
    <text evidence="2">The sequence shown here is derived from an EMBL/GenBank/DDBJ whole genome shotgun (WGS) entry which is preliminary data.</text>
</comment>
<accession>A0ABW8UUR9</accession>
<sequence>MTKRVFGGVPLSMQQDGWWLDAPKERAQPRQDARRRDGIKAGLLIALIACGDMLIWHVVPGVSFAVLALIIVWAGLALAWPRISMRARIGIAAGTVMAVLPLIEVVQPLSVLIAVFGLSVLCAALAGLARGDVLRGAFRLWWIAPLQTGADAVGVAQHVGRMRSGAIDIRTLMLGWALPFGATALFALLFVGANPVLDRALSQLTAWEVPTPNMWRLWFWLLLGALIWPLLVASAMRERLRARVAARATVARQGIVNAGSVARSLVAFNALFAVQTVMDILFLYGNVGLPEGISPATYAHRGAYPLLITALLAGLFAVLARPHLAGRPVLRWLMLLWLAQTLALVGASLFRLEAYVDEYGLTRLRMAAYIWMGLVAAGLGIVVWQIWRDKPAAWMLLRSGILGAGVLYICAFFSFDGAIARHNLSHHEKPDIFMLCNLSEDVIPAMAARYGPTWTTQCGSSYRVPRLSHPDDWREWGFRNWRVRRSLAAMTTDATAP</sequence>
<name>A0ABW8UUR9_9RHOB</name>
<evidence type="ECO:0000313" key="2">
    <source>
        <dbReference type="EMBL" id="MFL4469706.1"/>
    </source>
</evidence>
<feature type="transmembrane region" description="Helical" evidence="1">
    <location>
        <begin position="396"/>
        <end position="415"/>
    </location>
</feature>
<evidence type="ECO:0000256" key="1">
    <source>
        <dbReference type="SAM" id="Phobius"/>
    </source>
</evidence>
<dbReference type="EMBL" id="JBHDIY010000002">
    <property type="protein sequence ID" value="MFL4469706.1"/>
    <property type="molecule type" value="Genomic_DNA"/>
</dbReference>
<feature type="transmembrane region" description="Helical" evidence="1">
    <location>
        <begin position="364"/>
        <end position="384"/>
    </location>
</feature>
<dbReference type="Proteomes" id="UP001627408">
    <property type="component" value="Unassembled WGS sequence"/>
</dbReference>
<feature type="transmembrane region" description="Helical" evidence="1">
    <location>
        <begin position="171"/>
        <end position="197"/>
    </location>
</feature>
<dbReference type="RefSeq" id="WP_407591601.1">
    <property type="nucleotide sequence ID" value="NZ_JBHDIY010000002.1"/>
</dbReference>
<feature type="transmembrane region" description="Helical" evidence="1">
    <location>
        <begin position="255"/>
        <end position="282"/>
    </location>
</feature>
<organism evidence="2 3">
    <name type="scientific">Tateyamaria armeniaca</name>
    <dbReference type="NCBI Taxonomy" id="2518930"/>
    <lineage>
        <taxon>Bacteria</taxon>
        <taxon>Pseudomonadati</taxon>
        <taxon>Pseudomonadota</taxon>
        <taxon>Alphaproteobacteria</taxon>
        <taxon>Rhodobacterales</taxon>
        <taxon>Roseobacteraceae</taxon>
        <taxon>Tateyamaria</taxon>
    </lineage>
</organism>
<protein>
    <submittedName>
        <fullName evidence="2">DUF4153 domain-containing protein</fullName>
    </submittedName>
</protein>
<dbReference type="Pfam" id="PF13687">
    <property type="entry name" value="DUF4153"/>
    <property type="match status" value="1"/>
</dbReference>
<evidence type="ECO:0000313" key="3">
    <source>
        <dbReference type="Proteomes" id="UP001627408"/>
    </source>
</evidence>
<gene>
    <name evidence="2" type="ORF">ACERZ8_07425</name>
</gene>
<feature type="transmembrane region" description="Helical" evidence="1">
    <location>
        <begin position="332"/>
        <end position="352"/>
    </location>
</feature>
<keyword evidence="1" id="KW-0472">Membrane</keyword>
<feature type="transmembrane region" description="Helical" evidence="1">
    <location>
        <begin position="302"/>
        <end position="320"/>
    </location>
</feature>
<feature type="transmembrane region" description="Helical" evidence="1">
    <location>
        <begin position="62"/>
        <end position="80"/>
    </location>
</feature>
<proteinExistence type="predicted"/>
<reference evidence="2 3" key="1">
    <citation type="submission" date="2024-08" db="EMBL/GenBank/DDBJ databases">
        <title>Tateyamaria sp. nov., isolated from marine algae.</title>
        <authorList>
            <person name="Choi B.J."/>
            <person name="Kim J.M."/>
            <person name="Lee J.K."/>
            <person name="Choi D.G."/>
            <person name="Bayburt H."/>
            <person name="Baek J.H."/>
            <person name="Han D.M."/>
            <person name="Jeon C.O."/>
        </authorList>
    </citation>
    <scope>NUCLEOTIDE SEQUENCE [LARGE SCALE GENOMIC DNA]</scope>
    <source>
        <strain evidence="2 3">KMU-156</strain>
    </source>
</reference>
<feature type="transmembrane region" description="Helical" evidence="1">
    <location>
        <begin position="217"/>
        <end position="235"/>
    </location>
</feature>
<feature type="transmembrane region" description="Helical" evidence="1">
    <location>
        <begin position="87"/>
        <end position="103"/>
    </location>
</feature>